<protein>
    <submittedName>
        <fullName evidence="1">Uncharacterized protein</fullName>
    </submittedName>
</protein>
<name>A0ACB0IMW3_TRIPR</name>
<accession>A0ACB0IMW3</accession>
<proteinExistence type="predicted"/>
<evidence type="ECO:0000313" key="1">
    <source>
        <dbReference type="EMBL" id="CAJ2633315.1"/>
    </source>
</evidence>
<dbReference type="EMBL" id="CASHSV030000001">
    <property type="protein sequence ID" value="CAJ2633315.1"/>
    <property type="molecule type" value="Genomic_DNA"/>
</dbReference>
<sequence>MASFLNNLFSSPYKKYNFKDEQFNKDPLAWSRPLVRHHCGEFSMAAIQANTDMEDESQVEVGIDALFVGVYDGHKGMIQQNNNSMNEIILRQVVDQMETDFNEFARNSFEQHHEVQNSFVSSGCLICIIWKGTLFVANVGDSRAILGSQKGIGKRLVVKQMVRDHSFLNPNIKQEFTELHPDYNNRSRYQSIEVKGLIETSRCIGYAYMKNAQFTKRRSFEIPLSEVVTPTFTRPLLSSQPDVYSTVLRDSDRFIIFGSGGFWKLISNEKAARVVNTSPRDRIAERLVTLALEKGAAKRGKKYRDLIKIPKSNCISGNNGNRNYGFRSAYHDDITVIVVYLDQRLNREGVTPEINSYTGYDYAVQQSEFTNFYNNANV</sequence>
<dbReference type="Proteomes" id="UP001177021">
    <property type="component" value="Unassembled WGS sequence"/>
</dbReference>
<comment type="caution">
    <text evidence="1">The sequence shown here is derived from an EMBL/GenBank/DDBJ whole genome shotgun (WGS) entry which is preliminary data.</text>
</comment>
<gene>
    <name evidence="1" type="ORF">MILVUS5_LOCUS4449</name>
</gene>
<evidence type="ECO:0000313" key="2">
    <source>
        <dbReference type="Proteomes" id="UP001177021"/>
    </source>
</evidence>
<keyword evidence="2" id="KW-1185">Reference proteome</keyword>
<organism evidence="1 2">
    <name type="scientific">Trifolium pratense</name>
    <name type="common">Red clover</name>
    <dbReference type="NCBI Taxonomy" id="57577"/>
    <lineage>
        <taxon>Eukaryota</taxon>
        <taxon>Viridiplantae</taxon>
        <taxon>Streptophyta</taxon>
        <taxon>Embryophyta</taxon>
        <taxon>Tracheophyta</taxon>
        <taxon>Spermatophyta</taxon>
        <taxon>Magnoliopsida</taxon>
        <taxon>eudicotyledons</taxon>
        <taxon>Gunneridae</taxon>
        <taxon>Pentapetalae</taxon>
        <taxon>rosids</taxon>
        <taxon>fabids</taxon>
        <taxon>Fabales</taxon>
        <taxon>Fabaceae</taxon>
        <taxon>Papilionoideae</taxon>
        <taxon>50 kb inversion clade</taxon>
        <taxon>NPAAA clade</taxon>
        <taxon>Hologalegina</taxon>
        <taxon>IRL clade</taxon>
        <taxon>Trifolieae</taxon>
        <taxon>Trifolium</taxon>
    </lineage>
</organism>
<reference evidence="1" key="1">
    <citation type="submission" date="2023-10" db="EMBL/GenBank/DDBJ databases">
        <authorList>
            <person name="Rodriguez Cubillos JULIANA M."/>
            <person name="De Vega J."/>
        </authorList>
    </citation>
    <scope>NUCLEOTIDE SEQUENCE</scope>
</reference>